<dbReference type="Gene3D" id="3.40.1440.10">
    <property type="entry name" value="GIY-YIG endonuclease"/>
    <property type="match status" value="1"/>
</dbReference>
<accession>A0A2T5RH66</accession>
<reference evidence="1 2" key="1">
    <citation type="submission" date="2018-04" db="EMBL/GenBank/DDBJ databases">
        <title>Subsurface microbial communities from deep shales in Ohio and West Virginia, USA.</title>
        <authorList>
            <person name="Wrighton K."/>
        </authorList>
    </citation>
    <scope>NUCLEOTIDE SEQUENCE [LARGE SCALE GENOMIC DNA]</scope>
    <source>
        <strain evidence="1 2">WC1</strain>
    </source>
</reference>
<dbReference type="InterPro" id="IPR035901">
    <property type="entry name" value="GIY-YIG_endonuc_sf"/>
</dbReference>
<organism evidence="1 2">
    <name type="scientific">Halanaerobium saccharolyticum</name>
    <dbReference type="NCBI Taxonomy" id="43595"/>
    <lineage>
        <taxon>Bacteria</taxon>
        <taxon>Bacillati</taxon>
        <taxon>Bacillota</taxon>
        <taxon>Clostridia</taxon>
        <taxon>Halanaerobiales</taxon>
        <taxon>Halanaerobiaceae</taxon>
        <taxon>Halanaerobium</taxon>
    </lineage>
</organism>
<evidence type="ECO:0008006" key="3">
    <source>
        <dbReference type="Google" id="ProtNLM"/>
    </source>
</evidence>
<protein>
    <recommendedName>
        <fullName evidence="3">GIY-YIG domain-containing protein</fullName>
    </recommendedName>
</protein>
<dbReference type="Proteomes" id="UP000244089">
    <property type="component" value="Unassembled WGS sequence"/>
</dbReference>
<evidence type="ECO:0000313" key="1">
    <source>
        <dbReference type="EMBL" id="PTV95046.1"/>
    </source>
</evidence>
<sequence>MNTIKIGNKTFEEWQEQWIEIGEYKNIDFSKYNKNIGIYKIILDKKVVYIGRATEYDNGGFRKRLSDYTRKSESARSYNSGKKLKQNIKNADIEIIIVGNDLAAVEITKRLEHLMIAIHWPKWNRN</sequence>
<dbReference type="EMBL" id="QAXS01000030">
    <property type="protein sequence ID" value="PTV95046.1"/>
    <property type="molecule type" value="Genomic_DNA"/>
</dbReference>
<evidence type="ECO:0000313" key="2">
    <source>
        <dbReference type="Proteomes" id="UP000244089"/>
    </source>
</evidence>
<gene>
    <name evidence="1" type="ORF">C8C76_13036</name>
</gene>
<dbReference type="AlphaFoldDB" id="A0A2T5RH66"/>
<name>A0A2T5RH66_9FIRM</name>
<comment type="caution">
    <text evidence="1">The sequence shown here is derived from an EMBL/GenBank/DDBJ whole genome shotgun (WGS) entry which is preliminary data.</text>
</comment>
<proteinExistence type="predicted"/>